<reference evidence="2 3" key="1">
    <citation type="submission" date="2018-09" db="EMBL/GenBank/DDBJ databases">
        <title>Complete genome sequence of Euzebya sp. DY32-46 isolated from seawater of Pacific Ocean.</title>
        <authorList>
            <person name="Xu L."/>
            <person name="Wu Y.-H."/>
            <person name="Xu X.-W."/>
        </authorList>
    </citation>
    <scope>NUCLEOTIDE SEQUENCE [LARGE SCALE GENOMIC DNA]</scope>
    <source>
        <strain evidence="2 3">DY32-46</strain>
    </source>
</reference>
<name>A0A346XV71_9ACTN</name>
<dbReference type="RefSeq" id="WP_114590819.1">
    <property type="nucleotide sequence ID" value="NZ_CAXIBR010000050.1"/>
</dbReference>
<protein>
    <submittedName>
        <fullName evidence="2">Uncharacterized protein</fullName>
    </submittedName>
</protein>
<keyword evidence="3" id="KW-1185">Reference proteome</keyword>
<evidence type="ECO:0000256" key="1">
    <source>
        <dbReference type="SAM" id="MobiDB-lite"/>
    </source>
</evidence>
<sequence length="102" mass="11020">MSAARRRRGKGGSRGRRRGKKKEQVGFWGEVDKLPPAKQDVRITSEAAAVVHSLGVPPLPGHEVIATHYFSAVYERAVQLSGALAAAGGLIQPEELLEEFTD</sequence>
<feature type="compositionally biased region" description="Basic residues" evidence="1">
    <location>
        <begin position="1"/>
        <end position="21"/>
    </location>
</feature>
<dbReference type="EMBL" id="CP031165">
    <property type="protein sequence ID" value="AXV06118.1"/>
    <property type="molecule type" value="Genomic_DNA"/>
</dbReference>
<dbReference type="Proteomes" id="UP000264006">
    <property type="component" value="Chromosome"/>
</dbReference>
<dbReference type="OrthoDB" id="5245142at2"/>
<feature type="region of interest" description="Disordered" evidence="1">
    <location>
        <begin position="1"/>
        <end position="25"/>
    </location>
</feature>
<organism evidence="2 3">
    <name type="scientific">Euzebya pacifica</name>
    <dbReference type="NCBI Taxonomy" id="1608957"/>
    <lineage>
        <taxon>Bacteria</taxon>
        <taxon>Bacillati</taxon>
        <taxon>Actinomycetota</taxon>
        <taxon>Nitriliruptoria</taxon>
        <taxon>Euzebyales</taxon>
    </lineage>
</organism>
<accession>A0A346XV71</accession>
<evidence type="ECO:0000313" key="2">
    <source>
        <dbReference type="EMBL" id="AXV06118.1"/>
    </source>
</evidence>
<proteinExistence type="predicted"/>
<gene>
    <name evidence="2" type="ORF">DVS28_a1419</name>
</gene>
<dbReference type="KEGG" id="euz:DVS28_a1419"/>
<evidence type="ECO:0000313" key="3">
    <source>
        <dbReference type="Proteomes" id="UP000264006"/>
    </source>
</evidence>
<dbReference type="AlphaFoldDB" id="A0A346XV71"/>